<keyword evidence="6" id="KW-0819">tRNA processing</keyword>
<dbReference type="Proteomes" id="UP000030700">
    <property type="component" value="Unassembled WGS sequence"/>
</dbReference>
<keyword evidence="7" id="KW-0548">Nucleotidyltransferase</keyword>
<evidence type="ECO:0000256" key="9">
    <source>
        <dbReference type="ARBA" id="ARBA00022840"/>
    </source>
</evidence>
<dbReference type="InterPro" id="IPR017945">
    <property type="entry name" value="DHBP_synth_RibB-like_a/b_dom"/>
</dbReference>
<keyword evidence="4" id="KW-0963">Cytoplasm</keyword>
<evidence type="ECO:0000256" key="5">
    <source>
        <dbReference type="ARBA" id="ARBA00022679"/>
    </source>
</evidence>
<evidence type="ECO:0000256" key="6">
    <source>
        <dbReference type="ARBA" id="ARBA00022694"/>
    </source>
</evidence>
<keyword evidence="8" id="KW-0547">Nucleotide-binding</keyword>
<dbReference type="HOGENOM" id="CLU_2614813_0_0_0"/>
<dbReference type="GO" id="GO:0000049">
    <property type="term" value="F:tRNA binding"/>
    <property type="evidence" value="ECO:0007669"/>
    <property type="project" value="TreeGrafter"/>
</dbReference>
<dbReference type="GO" id="GO:0008033">
    <property type="term" value="P:tRNA processing"/>
    <property type="evidence" value="ECO:0007669"/>
    <property type="project" value="UniProtKB-KW"/>
</dbReference>
<keyword evidence="14" id="KW-1185">Reference proteome</keyword>
<dbReference type="GO" id="GO:0005524">
    <property type="term" value="F:ATP binding"/>
    <property type="evidence" value="ECO:0007669"/>
    <property type="project" value="UniProtKB-KW"/>
</dbReference>
<evidence type="ECO:0000256" key="7">
    <source>
        <dbReference type="ARBA" id="ARBA00022695"/>
    </source>
</evidence>
<dbReference type="GO" id="GO:0005737">
    <property type="term" value="C:cytoplasm"/>
    <property type="evidence" value="ECO:0007669"/>
    <property type="project" value="UniProtKB-SubCell"/>
</dbReference>
<keyword evidence="5" id="KW-0808">Transferase</keyword>
<evidence type="ECO:0000313" key="13">
    <source>
        <dbReference type="EMBL" id="GAK53859.1"/>
    </source>
</evidence>
<dbReference type="STRING" id="1499966.U14_05133"/>
<comment type="subcellular location">
    <subcellularLocation>
        <location evidence="1">Cytoplasm</location>
    </subcellularLocation>
</comment>
<comment type="catalytic activity">
    <reaction evidence="11">
        <text>L-threonine + hydrogencarbonate + ATP = L-threonylcarbamoyladenylate + diphosphate + H2O</text>
        <dbReference type="Rhea" id="RHEA:36407"/>
        <dbReference type="ChEBI" id="CHEBI:15377"/>
        <dbReference type="ChEBI" id="CHEBI:17544"/>
        <dbReference type="ChEBI" id="CHEBI:30616"/>
        <dbReference type="ChEBI" id="CHEBI:33019"/>
        <dbReference type="ChEBI" id="CHEBI:57926"/>
        <dbReference type="ChEBI" id="CHEBI:73682"/>
        <dbReference type="EC" id="2.7.7.87"/>
    </reaction>
</comment>
<evidence type="ECO:0000256" key="3">
    <source>
        <dbReference type="ARBA" id="ARBA00012584"/>
    </source>
</evidence>
<feature type="domain" description="YrdC-like" evidence="12">
    <location>
        <begin position="1"/>
        <end position="66"/>
    </location>
</feature>
<protein>
    <recommendedName>
        <fullName evidence="10">L-threonylcarbamoyladenylate synthase</fullName>
        <ecNumber evidence="3">2.7.7.87</ecNumber>
    </recommendedName>
    <alternativeName>
        <fullName evidence="10">L-threonylcarbamoyladenylate synthase</fullName>
    </alternativeName>
</protein>
<dbReference type="GO" id="GO:0006450">
    <property type="term" value="P:regulation of translational fidelity"/>
    <property type="evidence" value="ECO:0007669"/>
    <property type="project" value="TreeGrafter"/>
</dbReference>
<sequence length="78" mass="8413">MPITATSANQSGFGTPYTVTDVLRELGDAAQQVDLILDQGETAHAMPSTILDLTQTPPRILRHGPITEEMLRTKGIIP</sequence>
<keyword evidence="9" id="KW-0067">ATP-binding</keyword>
<evidence type="ECO:0000313" key="14">
    <source>
        <dbReference type="Proteomes" id="UP000030700"/>
    </source>
</evidence>
<dbReference type="GO" id="GO:0003725">
    <property type="term" value="F:double-stranded RNA binding"/>
    <property type="evidence" value="ECO:0007669"/>
    <property type="project" value="InterPro"/>
</dbReference>
<evidence type="ECO:0000256" key="8">
    <source>
        <dbReference type="ARBA" id="ARBA00022741"/>
    </source>
</evidence>
<evidence type="ECO:0000256" key="4">
    <source>
        <dbReference type="ARBA" id="ARBA00022490"/>
    </source>
</evidence>
<evidence type="ECO:0000259" key="12">
    <source>
        <dbReference type="PROSITE" id="PS51163"/>
    </source>
</evidence>
<reference evidence="13" key="1">
    <citation type="journal article" date="2015" name="PeerJ">
        <title>First genomic representation of candidate bacterial phylum KSB3 points to enhanced environmental sensing as a trigger of wastewater bulking.</title>
        <authorList>
            <person name="Sekiguchi Y."/>
            <person name="Ohashi A."/>
            <person name="Parks D.H."/>
            <person name="Yamauchi T."/>
            <person name="Tyson G.W."/>
            <person name="Hugenholtz P."/>
        </authorList>
    </citation>
    <scope>NUCLEOTIDE SEQUENCE [LARGE SCALE GENOMIC DNA]</scope>
</reference>
<dbReference type="AlphaFoldDB" id="A0A081BR28"/>
<dbReference type="PROSITE" id="PS51163">
    <property type="entry name" value="YRDC"/>
    <property type="match status" value="1"/>
</dbReference>
<dbReference type="PANTHER" id="PTHR17490">
    <property type="entry name" value="SUA5"/>
    <property type="match status" value="1"/>
</dbReference>
<dbReference type="InterPro" id="IPR050156">
    <property type="entry name" value="TC-AMP_synthase_SUA5"/>
</dbReference>
<dbReference type="SUPFAM" id="SSF55821">
    <property type="entry name" value="YrdC/RibB"/>
    <property type="match status" value="1"/>
</dbReference>
<gene>
    <name evidence="13" type="ORF">U14_05133</name>
</gene>
<dbReference type="Pfam" id="PF01300">
    <property type="entry name" value="Sua5_yciO_yrdC"/>
    <property type="match status" value="1"/>
</dbReference>
<dbReference type="EMBL" id="DF820460">
    <property type="protein sequence ID" value="GAK53859.1"/>
    <property type="molecule type" value="Genomic_DNA"/>
</dbReference>
<dbReference type="Gene3D" id="3.90.870.10">
    <property type="entry name" value="DHBP synthase"/>
    <property type="match status" value="1"/>
</dbReference>
<evidence type="ECO:0000256" key="1">
    <source>
        <dbReference type="ARBA" id="ARBA00004496"/>
    </source>
</evidence>
<evidence type="ECO:0000256" key="11">
    <source>
        <dbReference type="ARBA" id="ARBA00048366"/>
    </source>
</evidence>
<organism evidence="13">
    <name type="scientific">Candidatus Moduliflexus flocculans</name>
    <dbReference type="NCBI Taxonomy" id="1499966"/>
    <lineage>
        <taxon>Bacteria</taxon>
        <taxon>Candidatus Moduliflexota</taxon>
        <taxon>Candidatus Moduliflexia</taxon>
        <taxon>Candidatus Moduliflexales</taxon>
        <taxon>Candidatus Moduliflexaceae</taxon>
    </lineage>
</organism>
<comment type="similarity">
    <text evidence="2">Belongs to the SUA5 family.</text>
</comment>
<dbReference type="GO" id="GO:0061710">
    <property type="term" value="F:L-threonylcarbamoyladenylate synthase"/>
    <property type="evidence" value="ECO:0007669"/>
    <property type="project" value="UniProtKB-EC"/>
</dbReference>
<dbReference type="EC" id="2.7.7.87" evidence="3"/>
<evidence type="ECO:0000256" key="10">
    <source>
        <dbReference type="ARBA" id="ARBA00029774"/>
    </source>
</evidence>
<evidence type="ECO:0000256" key="2">
    <source>
        <dbReference type="ARBA" id="ARBA00007663"/>
    </source>
</evidence>
<dbReference type="PANTHER" id="PTHR17490:SF16">
    <property type="entry name" value="THREONYLCARBAMOYL-AMP SYNTHASE"/>
    <property type="match status" value="1"/>
</dbReference>
<proteinExistence type="inferred from homology"/>
<dbReference type="InterPro" id="IPR006070">
    <property type="entry name" value="Sua5-like_dom"/>
</dbReference>
<accession>A0A081BR28</accession>
<name>A0A081BR28_9BACT</name>